<gene>
    <name evidence="2" type="ORF">EV690_0854</name>
</gene>
<dbReference type="Pfam" id="PF22688">
    <property type="entry name" value="Hda_lid"/>
    <property type="match status" value="1"/>
</dbReference>
<dbReference type="Gene3D" id="1.10.8.60">
    <property type="match status" value="1"/>
</dbReference>
<accession>A0A4R1K3P0</accession>
<dbReference type="GO" id="GO:0032297">
    <property type="term" value="P:negative regulation of DNA-templated DNA replication initiation"/>
    <property type="evidence" value="ECO:0007669"/>
    <property type="project" value="InterPro"/>
</dbReference>
<evidence type="ECO:0000313" key="2">
    <source>
        <dbReference type="EMBL" id="TCK58715.1"/>
    </source>
</evidence>
<dbReference type="Proteomes" id="UP000295565">
    <property type="component" value="Unassembled WGS sequence"/>
</dbReference>
<dbReference type="GO" id="GO:0006270">
    <property type="term" value="P:DNA replication initiation"/>
    <property type="evidence" value="ECO:0007669"/>
    <property type="project" value="TreeGrafter"/>
</dbReference>
<evidence type="ECO:0000313" key="3">
    <source>
        <dbReference type="Proteomes" id="UP000295565"/>
    </source>
</evidence>
<dbReference type="RefSeq" id="WP_131911678.1">
    <property type="nucleotide sequence ID" value="NZ_OU594967.1"/>
</dbReference>
<dbReference type="InterPro" id="IPR027417">
    <property type="entry name" value="P-loop_NTPase"/>
</dbReference>
<dbReference type="PANTHER" id="PTHR30050">
    <property type="entry name" value="CHROMOSOMAL REPLICATION INITIATOR PROTEIN DNAA"/>
    <property type="match status" value="1"/>
</dbReference>
<dbReference type="InterPro" id="IPR017788">
    <property type="entry name" value="Hda"/>
</dbReference>
<feature type="domain" description="Hda lid" evidence="1">
    <location>
        <begin position="168"/>
        <end position="232"/>
    </location>
</feature>
<protein>
    <submittedName>
        <fullName evidence="2">Regulatory inactivation of DnaA Hda protein</fullName>
    </submittedName>
</protein>
<dbReference type="OrthoDB" id="9784878at2"/>
<dbReference type="EMBL" id="SMGD01000011">
    <property type="protein sequence ID" value="TCK58715.1"/>
    <property type="molecule type" value="Genomic_DNA"/>
</dbReference>
<dbReference type="AlphaFoldDB" id="A0A4R1K3P0"/>
<dbReference type="PANTHER" id="PTHR30050:SF5">
    <property type="entry name" value="DNAA REGULATORY INACTIVATOR HDA"/>
    <property type="match status" value="1"/>
</dbReference>
<dbReference type="Gene3D" id="3.40.50.300">
    <property type="entry name" value="P-loop containing nucleotide triphosphate hydrolases"/>
    <property type="match status" value="1"/>
</dbReference>
<dbReference type="NCBIfam" id="TIGR03420">
    <property type="entry name" value="DnaA_homol_Hda"/>
    <property type="match status" value="1"/>
</dbReference>
<dbReference type="SUPFAM" id="SSF52540">
    <property type="entry name" value="P-loop containing nucleoside triphosphate hydrolases"/>
    <property type="match status" value="1"/>
</dbReference>
<dbReference type="InterPro" id="IPR020591">
    <property type="entry name" value="Chromosome_initiator_DnaA-like"/>
</dbReference>
<dbReference type="PRINTS" id="PR00051">
    <property type="entry name" value="DNAA"/>
</dbReference>
<dbReference type="NCBIfam" id="NF005982">
    <property type="entry name" value="PRK08084.1"/>
    <property type="match status" value="1"/>
</dbReference>
<proteinExistence type="predicted"/>
<name>A0A4R1K3P0_9GAMM</name>
<evidence type="ECO:0000259" key="1">
    <source>
        <dbReference type="Pfam" id="PF22688"/>
    </source>
</evidence>
<keyword evidence="3" id="KW-1185">Reference proteome</keyword>
<reference evidence="2 3" key="1">
    <citation type="submission" date="2019-03" db="EMBL/GenBank/DDBJ databases">
        <title>Genomic Encyclopedia of Type Strains, Phase IV (KMG-IV): sequencing the most valuable type-strain genomes for metagenomic binning, comparative biology and taxonomic classification.</title>
        <authorList>
            <person name="Goeker M."/>
        </authorList>
    </citation>
    <scope>NUCLEOTIDE SEQUENCE [LARGE SCALE GENOMIC DNA]</scope>
    <source>
        <strain evidence="2 3">DSM 18577</strain>
    </source>
</reference>
<sequence>MTKSPQLSLPVHLPDDERFASFYAGENSQLLSALQNLALDQGERMLYIWGAPDSGRSHLLHASCAEMNSCNMATAYLPLDMHAMMAPAYLEGLESMALVCLDNIDAVAGHKDWETAIFDFYNRRKELDDSTRLIVTANAPANQLEWALPDLASRLSWGVTYRLIELSDAQKLSALQLRAELRGLRMPLEVARFLIKRISRDMPTLLSTLDKLDRASITEQRKLTIPFVKETLGL</sequence>
<dbReference type="InterPro" id="IPR055199">
    <property type="entry name" value="Hda_lid"/>
</dbReference>
<organism evidence="2 3">
    <name type="scientific">Celerinatantimonas diazotrophica</name>
    <dbReference type="NCBI Taxonomy" id="412034"/>
    <lineage>
        <taxon>Bacteria</taxon>
        <taxon>Pseudomonadati</taxon>
        <taxon>Pseudomonadota</taxon>
        <taxon>Gammaproteobacteria</taxon>
        <taxon>Celerinatantimonadaceae</taxon>
        <taxon>Celerinatantimonas</taxon>
    </lineage>
</organism>
<comment type="caution">
    <text evidence="2">The sequence shown here is derived from an EMBL/GenBank/DDBJ whole genome shotgun (WGS) entry which is preliminary data.</text>
</comment>